<dbReference type="OrthoDB" id="5984490at2"/>
<evidence type="ECO:0000313" key="3">
    <source>
        <dbReference type="Proteomes" id="UP000199306"/>
    </source>
</evidence>
<keyword evidence="3" id="KW-1185">Reference proteome</keyword>
<feature type="transmembrane region" description="Helical" evidence="1">
    <location>
        <begin position="187"/>
        <end position="207"/>
    </location>
</feature>
<evidence type="ECO:0000313" key="2">
    <source>
        <dbReference type="EMBL" id="SFQ22398.1"/>
    </source>
</evidence>
<keyword evidence="1" id="KW-0812">Transmembrane</keyword>
<dbReference type="STRING" id="1079859.SAMN04515674_112138"/>
<reference evidence="2 3" key="1">
    <citation type="submission" date="2016-10" db="EMBL/GenBank/DDBJ databases">
        <authorList>
            <person name="de Groot N.N."/>
        </authorList>
    </citation>
    <scope>NUCLEOTIDE SEQUENCE [LARGE SCALE GENOMIC DNA]</scope>
    <source>
        <strain evidence="3">E92,LMG 26720,CCM 7988</strain>
    </source>
</reference>
<accession>A0A1I5WS95</accession>
<dbReference type="AlphaFoldDB" id="A0A1I5WS95"/>
<evidence type="ECO:0008006" key="4">
    <source>
        <dbReference type="Google" id="ProtNLM"/>
    </source>
</evidence>
<sequence length="218" mass="24642">METFLKFVLYFHILCGFLALVTGLVPLIAKKGGKTHIVAGKIYYWAMFGVAITAILRFKFEVRLIFLACIAVFSFYNTFTGIRLIGMKKEIVASSIDWFGAWLAFVCSFAMIGFGLWAFSSNIIFYGVLFTLFGGFCFILAYQDLKLFSHKSIPDKMHWFLNHISRMVGSYIATVTAFLVVNNHDFVPGLVAWIAPGVIGGIGIARWRSYYKKKFKIA</sequence>
<feature type="transmembrane region" description="Helical" evidence="1">
    <location>
        <begin position="41"/>
        <end position="58"/>
    </location>
</feature>
<gene>
    <name evidence="2" type="ORF">SAMN04515674_112138</name>
</gene>
<feature type="transmembrane region" description="Helical" evidence="1">
    <location>
        <begin position="7"/>
        <end position="29"/>
    </location>
</feature>
<feature type="transmembrane region" description="Helical" evidence="1">
    <location>
        <begin position="64"/>
        <end position="86"/>
    </location>
</feature>
<keyword evidence="1" id="KW-0472">Membrane</keyword>
<name>A0A1I5WS95_9BACT</name>
<dbReference type="EMBL" id="FOXH01000012">
    <property type="protein sequence ID" value="SFQ22398.1"/>
    <property type="molecule type" value="Genomic_DNA"/>
</dbReference>
<protein>
    <recommendedName>
        <fullName evidence="4">DUF2306 domain-containing protein</fullName>
    </recommendedName>
</protein>
<dbReference type="RefSeq" id="WP_092018675.1">
    <property type="nucleotide sequence ID" value="NZ_FOXH01000012.1"/>
</dbReference>
<organism evidence="2 3">
    <name type="scientific">Pseudarcicella hirudinis</name>
    <dbReference type="NCBI Taxonomy" id="1079859"/>
    <lineage>
        <taxon>Bacteria</taxon>
        <taxon>Pseudomonadati</taxon>
        <taxon>Bacteroidota</taxon>
        <taxon>Cytophagia</taxon>
        <taxon>Cytophagales</taxon>
        <taxon>Flectobacillaceae</taxon>
        <taxon>Pseudarcicella</taxon>
    </lineage>
</organism>
<proteinExistence type="predicted"/>
<keyword evidence="1" id="KW-1133">Transmembrane helix</keyword>
<evidence type="ECO:0000256" key="1">
    <source>
        <dbReference type="SAM" id="Phobius"/>
    </source>
</evidence>
<feature type="transmembrane region" description="Helical" evidence="1">
    <location>
        <begin position="98"/>
        <end position="117"/>
    </location>
</feature>
<dbReference type="Proteomes" id="UP000199306">
    <property type="component" value="Unassembled WGS sequence"/>
</dbReference>
<feature type="transmembrane region" description="Helical" evidence="1">
    <location>
        <begin position="123"/>
        <end position="142"/>
    </location>
</feature>